<comment type="caution">
    <text evidence="1">The sequence shown here is derived from an EMBL/GenBank/DDBJ whole genome shotgun (WGS) entry which is preliminary data.</text>
</comment>
<keyword evidence="2" id="KW-1185">Reference proteome</keyword>
<organism evidence="1 2">
    <name type="scientific">Stephania cephalantha</name>
    <dbReference type="NCBI Taxonomy" id="152367"/>
    <lineage>
        <taxon>Eukaryota</taxon>
        <taxon>Viridiplantae</taxon>
        <taxon>Streptophyta</taxon>
        <taxon>Embryophyta</taxon>
        <taxon>Tracheophyta</taxon>
        <taxon>Spermatophyta</taxon>
        <taxon>Magnoliopsida</taxon>
        <taxon>Ranunculales</taxon>
        <taxon>Menispermaceae</taxon>
        <taxon>Menispermoideae</taxon>
        <taxon>Cissampelideae</taxon>
        <taxon>Stephania</taxon>
    </lineage>
</organism>
<name>A0AAP0KTB9_9MAGN</name>
<accession>A0AAP0KTB9</accession>
<evidence type="ECO:0000313" key="2">
    <source>
        <dbReference type="Proteomes" id="UP001419268"/>
    </source>
</evidence>
<dbReference type="Proteomes" id="UP001419268">
    <property type="component" value="Unassembled WGS sequence"/>
</dbReference>
<proteinExistence type="predicted"/>
<protein>
    <submittedName>
        <fullName evidence="1">Uncharacterized protein</fullName>
    </submittedName>
</protein>
<gene>
    <name evidence="1" type="ORF">Scep_004409</name>
</gene>
<reference evidence="1 2" key="1">
    <citation type="submission" date="2024-01" db="EMBL/GenBank/DDBJ databases">
        <title>Genome assemblies of Stephania.</title>
        <authorList>
            <person name="Yang L."/>
        </authorList>
    </citation>
    <scope>NUCLEOTIDE SEQUENCE [LARGE SCALE GENOMIC DNA]</scope>
    <source>
        <strain evidence="1">JXDWG</strain>
        <tissue evidence="1">Leaf</tissue>
    </source>
</reference>
<dbReference type="EMBL" id="JBBNAG010000002">
    <property type="protein sequence ID" value="KAK9157835.1"/>
    <property type="molecule type" value="Genomic_DNA"/>
</dbReference>
<dbReference type="AlphaFoldDB" id="A0AAP0KTB9"/>
<evidence type="ECO:0000313" key="1">
    <source>
        <dbReference type="EMBL" id="KAK9157835.1"/>
    </source>
</evidence>
<sequence length="163" mass="18625">MKLSSPALPSTELKRPMQPISYLEEASSDATYVEMEELTSVVDYLSDKEKESGEELKSTFMTISHDCTNFNEKKVENEVEITFERLIELHKESKEDQPLVLVRPTTLVWTLRGRHVSLENSESVFEFTNSELILSVVLAPYLQVVKAYKIIAQLVGVSRGVWR</sequence>